<dbReference type="eggNOG" id="ENOG502RT63">
    <property type="taxonomic scope" value="Eukaryota"/>
</dbReference>
<dbReference type="WBParaSite" id="Csp11.Scaffold630.g17357.t1">
    <property type="protein sequence ID" value="Csp11.Scaffold630.g17357.t1"/>
    <property type="gene ID" value="Csp11.Scaffold630.g17357"/>
</dbReference>
<sequence length="319" mass="36394">MAGASDNYFFAAYRGYYTNGTTFLQIVGLGKNNYQSFHVREGKLNECNIKLGDFLSATVPLGEPVKNFIRQNYKFKVTVDGNNAKVENEEGELERNSDGSLVFRNKTFGLIRSINQNLPLGKYRITIRATNESEEDLFKNMKFCAEEKEKIDSSSNKFVIVGTGFGMQNLSLNNKKSMNAFVYSVINKGDFNTYFLWICDNHEKSIFTSKQHNLGLGHFFEGIFEETPNGKSKWQCVKYVKSINSLLEGEIIGRRIELKTRISQYHPGFGRAFPTVRSEYLGTIIDKEKKLPSQCDGKTIKTQLCKIGEEYEWIVTDLL</sequence>
<organism evidence="1 2">
    <name type="scientific">Caenorhabditis tropicalis</name>
    <dbReference type="NCBI Taxonomy" id="1561998"/>
    <lineage>
        <taxon>Eukaryota</taxon>
        <taxon>Metazoa</taxon>
        <taxon>Ecdysozoa</taxon>
        <taxon>Nematoda</taxon>
        <taxon>Chromadorea</taxon>
        <taxon>Rhabditida</taxon>
        <taxon>Rhabditina</taxon>
        <taxon>Rhabditomorpha</taxon>
        <taxon>Rhabditoidea</taxon>
        <taxon>Rhabditidae</taxon>
        <taxon>Peloderinae</taxon>
        <taxon>Caenorhabditis</taxon>
    </lineage>
</organism>
<keyword evidence="1" id="KW-1185">Reference proteome</keyword>
<reference evidence="2" key="1">
    <citation type="submission" date="2016-11" db="UniProtKB">
        <authorList>
            <consortium name="WormBaseParasite"/>
        </authorList>
    </citation>
    <scope>IDENTIFICATION</scope>
</reference>
<dbReference type="PANTHER" id="PTHR21516">
    <property type="entry name" value="AAA_LID_7 DOMAIN-CONTAINING PROTEIN-RELATED-RELATED"/>
    <property type="match status" value="1"/>
</dbReference>
<dbReference type="AlphaFoldDB" id="A0A1I7UM64"/>
<dbReference type="Proteomes" id="UP000095282">
    <property type="component" value="Unplaced"/>
</dbReference>
<accession>A0A1I7UM64</accession>
<dbReference type="STRING" id="1561998.A0A1I7UM64"/>
<dbReference type="PANTHER" id="PTHR21516:SF4">
    <property type="entry name" value="AAA_LID_7 DOMAIN-CONTAINING PROTEIN-RELATED"/>
    <property type="match status" value="1"/>
</dbReference>
<protein>
    <submittedName>
        <fullName evidence="2">Uncharacterized protein</fullName>
    </submittedName>
</protein>
<name>A0A1I7UM64_9PELO</name>
<dbReference type="Pfam" id="PF03312">
    <property type="entry name" value="DUF272"/>
    <property type="match status" value="1"/>
</dbReference>
<proteinExistence type="predicted"/>
<dbReference type="InterPro" id="IPR004987">
    <property type="entry name" value="DUF272"/>
</dbReference>
<evidence type="ECO:0000313" key="2">
    <source>
        <dbReference type="WBParaSite" id="Csp11.Scaffold630.g17357.t1"/>
    </source>
</evidence>
<evidence type="ECO:0000313" key="1">
    <source>
        <dbReference type="Proteomes" id="UP000095282"/>
    </source>
</evidence>